<reference evidence="3" key="1">
    <citation type="submission" date="2014-12" db="EMBL/GenBank/DDBJ databases">
        <title>Insight into the proteome of Arion vulgaris.</title>
        <authorList>
            <person name="Aradska J."/>
            <person name="Bulat T."/>
            <person name="Smidak R."/>
            <person name="Sarate P."/>
            <person name="Gangsoo J."/>
            <person name="Sialana F."/>
            <person name="Bilban M."/>
            <person name="Lubec G."/>
        </authorList>
    </citation>
    <scope>NUCLEOTIDE SEQUENCE</scope>
    <source>
        <tissue evidence="3">Skin</tissue>
    </source>
</reference>
<dbReference type="EMBL" id="HACG01047591">
    <property type="protein sequence ID" value="CEK94456.1"/>
    <property type="molecule type" value="Transcribed_RNA"/>
</dbReference>
<name>A0A0B7BQ47_9EUPU</name>
<dbReference type="Pfam" id="PF00078">
    <property type="entry name" value="RVT_1"/>
    <property type="match status" value="1"/>
</dbReference>
<evidence type="ECO:0000259" key="2">
    <source>
        <dbReference type="PROSITE" id="PS50878"/>
    </source>
</evidence>
<gene>
    <name evidence="3" type="primary">ORF200930</name>
</gene>
<dbReference type="AlphaFoldDB" id="A0A0B7BQ47"/>
<dbReference type="CDD" id="cd01650">
    <property type="entry name" value="RT_nLTR_like"/>
    <property type="match status" value="1"/>
</dbReference>
<dbReference type="GO" id="GO:0003824">
    <property type="term" value="F:catalytic activity"/>
    <property type="evidence" value="ECO:0007669"/>
    <property type="project" value="InterPro"/>
</dbReference>
<evidence type="ECO:0000313" key="3">
    <source>
        <dbReference type="EMBL" id="CEK94456.1"/>
    </source>
</evidence>
<proteinExistence type="predicted"/>
<dbReference type="InterPro" id="IPR000477">
    <property type="entry name" value="RT_dom"/>
</dbReference>
<dbReference type="InterPro" id="IPR036691">
    <property type="entry name" value="Endo/exonu/phosph_ase_sf"/>
</dbReference>
<dbReference type="PANTHER" id="PTHR36688">
    <property type="entry name" value="ENDO/EXONUCLEASE/PHOSPHATASE DOMAIN-CONTAINING PROTEIN"/>
    <property type="match status" value="1"/>
</dbReference>
<dbReference type="InterPro" id="IPR005135">
    <property type="entry name" value="Endo/exonuclease/phosphatase"/>
</dbReference>
<dbReference type="Gene3D" id="3.60.10.10">
    <property type="entry name" value="Endonuclease/exonuclease/phosphatase"/>
    <property type="match status" value="1"/>
</dbReference>
<accession>A0A0B7BQ47</accession>
<sequence length="899" mass="102547">RTTQMAMRKYLYNCGATTMGNSQVVVGPDPLPRRGPPLATGGPVDSCKARGGQGITTGSKDKLSPLTIMQWNAEGVTNKKRELEERLRAEKIDICCIQETHLNPGNRFSIRGFETFRQDRENRHKGGVVTLVRNSIPAVELHRSNQMSTEFIAVQLLINNTKMTLYNIYSPPSIQTELEAIKVQDDNLLIVGDFNSHSPSWGYDTLDPRGESLEEWLITNSLTILNHPDDPHTCYSRRWRTTSTPDLAFATDDIHRITERQVCDQIGGSDHRPVKLLINNINKEELTNSAPSWNYKKADWKLFQELADKYCKEINQSGKVDRDARSFNKAILDAAKKAIPRGRRKNYKPYWTPEMEVLHSSLCSARNTMELAPTDQNVMQHNRARALYVRERNQQCRKSWKEKTASLNMEKDTQKLWRLTKALNDDNPSRGKTVLQQGEQLLTGKRAATLMAQCYKQESSCSISQEQGKEVRSEINATFKKATSEPCMEVDITLTELQRALKKLNRKKAPGPDGVSNDMLKQIGPIAQSLLLQIFNNSWRQGRVPDIWKNATIHPIFKSGKDKKDPQSYRPISLLSCTAKLLERVITTRLQWFLESNHKLDPAQTGYRQHRSTDDQVAYLAQDIENGFQEKKKTLTVFFDMSKAFDKVWKDGLLLKLLRSGIRGRMYYWIKDFLTHRQASVKLDGVHSPRFKLRAGVPQGSVLSPLLFLVYINDLPQTLPRHVSHSLHADDLAVWYTSEFLGPAIFKLQASLNSVIMWASKWGLEINRSKTIATLFSLSTKEEHFRLKFNDDIVPRSHTPTFLGVKLDSRLTWKHHIMETNRKAMRKQSVMRKLAGTTWGADIRILSQVYTGAVRPTLEYASSTWISAAHSNKSILEKTQNRCLRTILGAMKSTPIVEM</sequence>
<feature type="non-terminal residue" evidence="3">
    <location>
        <position position="1"/>
    </location>
</feature>
<dbReference type="SUPFAM" id="SSF56672">
    <property type="entry name" value="DNA/RNA polymerases"/>
    <property type="match status" value="1"/>
</dbReference>
<protein>
    <recommendedName>
        <fullName evidence="2">Reverse transcriptase domain-containing protein</fullName>
    </recommendedName>
</protein>
<organism evidence="3">
    <name type="scientific">Arion vulgaris</name>
    <dbReference type="NCBI Taxonomy" id="1028688"/>
    <lineage>
        <taxon>Eukaryota</taxon>
        <taxon>Metazoa</taxon>
        <taxon>Spiralia</taxon>
        <taxon>Lophotrochozoa</taxon>
        <taxon>Mollusca</taxon>
        <taxon>Gastropoda</taxon>
        <taxon>Heterobranchia</taxon>
        <taxon>Euthyneura</taxon>
        <taxon>Panpulmonata</taxon>
        <taxon>Eupulmonata</taxon>
        <taxon>Stylommatophora</taxon>
        <taxon>Helicina</taxon>
        <taxon>Arionoidea</taxon>
        <taxon>Arionidae</taxon>
        <taxon>Arion</taxon>
    </lineage>
</organism>
<dbReference type="SUPFAM" id="SSF56219">
    <property type="entry name" value="DNase I-like"/>
    <property type="match status" value="1"/>
</dbReference>
<feature type="region of interest" description="Disordered" evidence="1">
    <location>
        <begin position="33"/>
        <end position="59"/>
    </location>
</feature>
<dbReference type="PANTHER" id="PTHR36688:SF2">
    <property type="entry name" value="ENDONUCLEASE_EXONUCLEASE_PHOSPHATASE DOMAIN-CONTAINING PROTEIN"/>
    <property type="match status" value="1"/>
</dbReference>
<feature type="non-terminal residue" evidence="3">
    <location>
        <position position="899"/>
    </location>
</feature>
<dbReference type="PROSITE" id="PS50878">
    <property type="entry name" value="RT_POL"/>
    <property type="match status" value="1"/>
</dbReference>
<dbReference type="InterPro" id="IPR052560">
    <property type="entry name" value="RdDP_mobile_element"/>
</dbReference>
<dbReference type="Pfam" id="PF14529">
    <property type="entry name" value="Exo_endo_phos_2"/>
    <property type="match status" value="1"/>
</dbReference>
<feature type="domain" description="Reverse transcriptase" evidence="2">
    <location>
        <begin position="537"/>
        <end position="807"/>
    </location>
</feature>
<dbReference type="InterPro" id="IPR043502">
    <property type="entry name" value="DNA/RNA_pol_sf"/>
</dbReference>
<evidence type="ECO:0000256" key="1">
    <source>
        <dbReference type="SAM" id="MobiDB-lite"/>
    </source>
</evidence>